<dbReference type="RefSeq" id="WP_136935780.1">
    <property type="nucleotide sequence ID" value="NZ_SSMQ01000099.1"/>
</dbReference>
<dbReference type="OrthoDB" id="2489132at2"/>
<protein>
    <submittedName>
        <fullName evidence="7">Methyl-accepting chemotaxis protein</fullName>
    </submittedName>
</protein>
<evidence type="ECO:0000259" key="5">
    <source>
        <dbReference type="PROSITE" id="PS50111"/>
    </source>
</evidence>
<accession>A0A4V5PKE3</accession>
<comment type="similarity">
    <text evidence="2">Belongs to the methyl-accepting chemotaxis (MCP) protein family.</text>
</comment>
<sequence length="547" mass="58404">MNLTIRGRMLAGFLAVTVLSGVLGVVSVYEAGNLRNVSRELAENTVPGVDSLGMLNANTSDLRLLYLSHIDLTNEGEMGRVEVEIKTLQDTIDKRIQEYERDITTDEERRLHDAFVNAHRAHLAEAARLLARSRKNENDEARKDFFAAAKTHYDSSNVALDALLDYNRREAVTASNQAQATYTEARNMLILVIGFVLAVAVTLAFWLSGTIAAPISRLVEVFRKMAAGDTAGASEELKLVDVAAGGAQANDEVGTLVGAAREMTDGLRTVTKSMREGVARLSTNATQISATAKEYAGTASEQASAVTEVSTTVEEMKQTSEAAASSAREVAQISDEAAKNGHLGRDRLFEAMAMMQTINERVAGIASQILQLSEQTSQIATIVDAVSDLAEQSNLLAVNASIEAAKAGEQGRGFSVVASEVRSLAEQSKRATQQIRGILAQIQKATQSAVMATEEGTKRCDDGRRAVEAVRDIVENLAVVLSDSSARARQIAGASAQQASSVAQIASALGGISKAARDNATGVRQLEGAVVDIERLTFDLKATSDRF</sequence>
<dbReference type="SMART" id="SM00283">
    <property type="entry name" value="MA"/>
    <property type="match status" value="1"/>
</dbReference>
<dbReference type="PROSITE" id="PS50111">
    <property type="entry name" value="CHEMOTAXIS_TRANSDUC_2"/>
    <property type="match status" value="1"/>
</dbReference>
<dbReference type="AlphaFoldDB" id="A0A4V5PKE3"/>
<dbReference type="GO" id="GO:0016020">
    <property type="term" value="C:membrane"/>
    <property type="evidence" value="ECO:0007669"/>
    <property type="project" value="InterPro"/>
</dbReference>
<proteinExistence type="inferred from homology"/>
<keyword evidence="4" id="KW-0472">Membrane</keyword>
<keyword evidence="4" id="KW-0812">Transmembrane</keyword>
<organism evidence="7 8">
    <name type="scientific">Polyangium fumosum</name>
    <dbReference type="NCBI Taxonomy" id="889272"/>
    <lineage>
        <taxon>Bacteria</taxon>
        <taxon>Pseudomonadati</taxon>
        <taxon>Myxococcota</taxon>
        <taxon>Polyangia</taxon>
        <taxon>Polyangiales</taxon>
        <taxon>Polyangiaceae</taxon>
        <taxon>Polyangium</taxon>
    </lineage>
</organism>
<dbReference type="Gene3D" id="6.10.340.10">
    <property type="match status" value="1"/>
</dbReference>
<dbReference type="PANTHER" id="PTHR32089">
    <property type="entry name" value="METHYL-ACCEPTING CHEMOTAXIS PROTEIN MCPB"/>
    <property type="match status" value="1"/>
</dbReference>
<dbReference type="InterPro" id="IPR003660">
    <property type="entry name" value="HAMP_dom"/>
</dbReference>
<dbReference type="Proteomes" id="UP000309215">
    <property type="component" value="Unassembled WGS sequence"/>
</dbReference>
<dbReference type="PROSITE" id="PS50885">
    <property type="entry name" value="HAMP"/>
    <property type="match status" value="1"/>
</dbReference>
<evidence type="ECO:0000259" key="6">
    <source>
        <dbReference type="PROSITE" id="PS50885"/>
    </source>
</evidence>
<dbReference type="Pfam" id="PF00015">
    <property type="entry name" value="MCPsignal"/>
    <property type="match status" value="1"/>
</dbReference>
<comment type="caution">
    <text evidence="7">The sequence shown here is derived from an EMBL/GenBank/DDBJ whole genome shotgun (WGS) entry which is preliminary data.</text>
</comment>
<dbReference type="PANTHER" id="PTHR32089:SF112">
    <property type="entry name" value="LYSOZYME-LIKE PROTEIN-RELATED"/>
    <property type="match status" value="1"/>
</dbReference>
<dbReference type="SUPFAM" id="SSF58104">
    <property type="entry name" value="Methyl-accepting chemotaxis protein (MCP) signaling domain"/>
    <property type="match status" value="1"/>
</dbReference>
<evidence type="ECO:0000256" key="2">
    <source>
        <dbReference type="ARBA" id="ARBA00029447"/>
    </source>
</evidence>
<keyword evidence="1 3" id="KW-0807">Transducer</keyword>
<evidence type="ECO:0000256" key="3">
    <source>
        <dbReference type="PROSITE-ProRule" id="PRU00284"/>
    </source>
</evidence>
<evidence type="ECO:0000256" key="4">
    <source>
        <dbReference type="SAM" id="Phobius"/>
    </source>
</evidence>
<dbReference type="EMBL" id="SSMQ01000099">
    <property type="protein sequence ID" value="TKC95236.1"/>
    <property type="molecule type" value="Genomic_DNA"/>
</dbReference>
<dbReference type="GO" id="GO:0007165">
    <property type="term" value="P:signal transduction"/>
    <property type="evidence" value="ECO:0007669"/>
    <property type="project" value="UniProtKB-KW"/>
</dbReference>
<keyword evidence="8" id="KW-1185">Reference proteome</keyword>
<feature type="domain" description="Methyl-accepting transducer" evidence="5">
    <location>
        <begin position="277"/>
        <end position="513"/>
    </location>
</feature>
<evidence type="ECO:0000256" key="1">
    <source>
        <dbReference type="ARBA" id="ARBA00023224"/>
    </source>
</evidence>
<name>A0A4V5PKE3_9BACT</name>
<dbReference type="InterPro" id="IPR004089">
    <property type="entry name" value="MCPsignal_dom"/>
</dbReference>
<gene>
    <name evidence="7" type="ORF">E8A74_47305</name>
</gene>
<feature type="transmembrane region" description="Helical" evidence="4">
    <location>
        <begin position="188"/>
        <end position="215"/>
    </location>
</feature>
<dbReference type="Pfam" id="PF12729">
    <property type="entry name" value="4HB_MCP_1"/>
    <property type="match status" value="1"/>
</dbReference>
<dbReference type="Gene3D" id="1.10.287.950">
    <property type="entry name" value="Methyl-accepting chemotaxis protein"/>
    <property type="match status" value="1"/>
</dbReference>
<evidence type="ECO:0000313" key="8">
    <source>
        <dbReference type="Proteomes" id="UP000309215"/>
    </source>
</evidence>
<keyword evidence="4" id="KW-1133">Transmembrane helix</keyword>
<feature type="domain" description="HAMP" evidence="6">
    <location>
        <begin position="209"/>
        <end position="272"/>
    </location>
</feature>
<reference evidence="7 8" key="1">
    <citation type="submission" date="2019-04" db="EMBL/GenBank/DDBJ databases">
        <authorList>
            <person name="Li Y."/>
            <person name="Wang J."/>
        </authorList>
    </citation>
    <scope>NUCLEOTIDE SEQUENCE [LARGE SCALE GENOMIC DNA]</scope>
    <source>
        <strain evidence="7 8">DSM 14668</strain>
    </source>
</reference>
<evidence type="ECO:0000313" key="7">
    <source>
        <dbReference type="EMBL" id="TKC95236.1"/>
    </source>
</evidence>
<dbReference type="InterPro" id="IPR024478">
    <property type="entry name" value="HlyB_4HB_MCP"/>
</dbReference>